<dbReference type="EMBL" id="JACBKZ010000010">
    <property type="protein sequence ID" value="KAF5941388.1"/>
    <property type="molecule type" value="Genomic_DNA"/>
</dbReference>
<organism evidence="2 3">
    <name type="scientific">Camellia sinensis</name>
    <name type="common">Tea plant</name>
    <name type="synonym">Thea sinensis</name>
    <dbReference type="NCBI Taxonomy" id="4442"/>
    <lineage>
        <taxon>Eukaryota</taxon>
        <taxon>Viridiplantae</taxon>
        <taxon>Streptophyta</taxon>
        <taxon>Embryophyta</taxon>
        <taxon>Tracheophyta</taxon>
        <taxon>Spermatophyta</taxon>
        <taxon>Magnoliopsida</taxon>
        <taxon>eudicotyledons</taxon>
        <taxon>Gunneridae</taxon>
        <taxon>Pentapetalae</taxon>
        <taxon>asterids</taxon>
        <taxon>Ericales</taxon>
        <taxon>Theaceae</taxon>
        <taxon>Camellia</taxon>
    </lineage>
</organism>
<evidence type="ECO:0000256" key="1">
    <source>
        <dbReference type="SAM" id="MobiDB-lite"/>
    </source>
</evidence>
<evidence type="ECO:0000313" key="3">
    <source>
        <dbReference type="Proteomes" id="UP000593564"/>
    </source>
</evidence>
<sequence length="113" mass="12655">MEESTSPLESGNRLLPEEKSTSKHVIRLPDTNRCYESTGIEFADWILEQNSQERMPPFSGATVSNSSKGLIEDGDNSKINKGPEIDETCPQSDREKTFFRASHKEKPIGSHES</sequence>
<feature type="compositionally biased region" description="Basic and acidic residues" evidence="1">
    <location>
        <begin position="92"/>
        <end position="113"/>
    </location>
</feature>
<protein>
    <submittedName>
        <fullName evidence="2">Uncharacterized protein</fullName>
    </submittedName>
</protein>
<feature type="compositionally biased region" description="Basic and acidic residues" evidence="1">
    <location>
        <begin position="75"/>
        <end position="84"/>
    </location>
</feature>
<keyword evidence="3" id="KW-1185">Reference proteome</keyword>
<dbReference type="AlphaFoldDB" id="A0A7J7GPR2"/>
<accession>A0A7J7GPR2</accession>
<proteinExistence type="predicted"/>
<feature type="region of interest" description="Disordered" evidence="1">
    <location>
        <begin position="55"/>
        <end position="113"/>
    </location>
</feature>
<feature type="region of interest" description="Disordered" evidence="1">
    <location>
        <begin position="1"/>
        <end position="24"/>
    </location>
</feature>
<name>A0A7J7GPR2_CAMSI</name>
<reference evidence="2 3" key="2">
    <citation type="submission" date="2020-07" db="EMBL/GenBank/DDBJ databases">
        <title>Genome assembly of wild tea tree DASZ reveals pedigree and selection history of tea varieties.</title>
        <authorList>
            <person name="Zhang W."/>
        </authorList>
    </citation>
    <scope>NUCLEOTIDE SEQUENCE [LARGE SCALE GENOMIC DNA]</scope>
    <source>
        <strain evidence="3">cv. G240</strain>
        <tissue evidence="2">Leaf</tissue>
    </source>
</reference>
<dbReference type="Proteomes" id="UP000593564">
    <property type="component" value="Unassembled WGS sequence"/>
</dbReference>
<gene>
    <name evidence="2" type="ORF">HYC85_022555</name>
</gene>
<reference evidence="3" key="1">
    <citation type="journal article" date="2020" name="Nat. Commun.">
        <title>Genome assembly of wild tea tree DASZ reveals pedigree and selection history of tea varieties.</title>
        <authorList>
            <person name="Zhang W."/>
            <person name="Zhang Y."/>
            <person name="Qiu H."/>
            <person name="Guo Y."/>
            <person name="Wan H."/>
            <person name="Zhang X."/>
            <person name="Scossa F."/>
            <person name="Alseekh S."/>
            <person name="Zhang Q."/>
            <person name="Wang P."/>
            <person name="Xu L."/>
            <person name="Schmidt M.H."/>
            <person name="Jia X."/>
            <person name="Li D."/>
            <person name="Zhu A."/>
            <person name="Guo F."/>
            <person name="Chen W."/>
            <person name="Ni D."/>
            <person name="Usadel B."/>
            <person name="Fernie A.R."/>
            <person name="Wen W."/>
        </authorList>
    </citation>
    <scope>NUCLEOTIDE SEQUENCE [LARGE SCALE GENOMIC DNA]</scope>
    <source>
        <strain evidence="3">cv. G240</strain>
    </source>
</reference>
<comment type="caution">
    <text evidence="2">The sequence shown here is derived from an EMBL/GenBank/DDBJ whole genome shotgun (WGS) entry which is preliminary data.</text>
</comment>
<evidence type="ECO:0000313" key="2">
    <source>
        <dbReference type="EMBL" id="KAF5941388.1"/>
    </source>
</evidence>